<gene>
    <name evidence="5" type="primary">ribD_2</name>
    <name evidence="5" type="ORF">RHODGE_RHODGE_04700</name>
</gene>
<dbReference type="OrthoDB" id="2313602at2"/>
<evidence type="ECO:0000313" key="6">
    <source>
        <dbReference type="Proteomes" id="UP000289200"/>
    </source>
</evidence>
<dbReference type="RefSeq" id="WP_129611451.1">
    <property type="nucleotide sequence ID" value="NZ_UWOC01000203.1"/>
</dbReference>
<comment type="caution">
    <text evidence="5">The sequence shown here is derived from an EMBL/GenBank/DDBJ whole genome shotgun (WGS) entry which is preliminary data.</text>
</comment>
<evidence type="ECO:0000259" key="4">
    <source>
        <dbReference type="Pfam" id="PF01872"/>
    </source>
</evidence>
<evidence type="ECO:0000313" key="5">
    <source>
        <dbReference type="EMBL" id="VCU11169.1"/>
    </source>
</evidence>
<dbReference type="EMBL" id="UWOC01000203">
    <property type="protein sequence ID" value="VCU11169.1"/>
    <property type="molecule type" value="Genomic_DNA"/>
</dbReference>
<feature type="domain" description="Bacterial bifunctional deaminase-reductase C-terminal" evidence="4">
    <location>
        <begin position="50"/>
        <end position="225"/>
    </location>
</feature>
<dbReference type="GO" id="GO:0009231">
    <property type="term" value="P:riboflavin biosynthetic process"/>
    <property type="evidence" value="ECO:0007669"/>
    <property type="project" value="InterPro"/>
</dbReference>
<keyword evidence="6" id="KW-1185">Reference proteome</keyword>
<dbReference type="InterPro" id="IPR002734">
    <property type="entry name" value="RibDG_C"/>
</dbReference>
<dbReference type="Proteomes" id="UP000289200">
    <property type="component" value="Unassembled WGS sequence"/>
</dbReference>
<dbReference type="AlphaFoldDB" id="A0A447D0W2"/>
<sequence>MTPSRSAPDQPVADDWSEVPRALRDGGPLPPVWAPLFEPLRHGRVDDLVVIGQIGQSLDGRIATIGGRLEYINGAAGLAHLHRLRAVVDAVVIGIGTALADDPLLTVRHVAGPHPARVVIDPRGRLPGGARLLADDGARRLVVTRSTTRARLPAGVERLGLPETDGRLHPAAILGALAAAGLRRVLIEGGADTLSGFLATGCLDRLHVVVAPIILGSGRPGCSLPAIGHADEALRPKVRTMALGDEVLFDCDLSGQRRPLGRARTALK</sequence>
<evidence type="ECO:0000256" key="2">
    <source>
        <dbReference type="ARBA" id="ARBA00022857"/>
    </source>
</evidence>
<dbReference type="Pfam" id="PF01872">
    <property type="entry name" value="RibD_C"/>
    <property type="match status" value="1"/>
</dbReference>
<evidence type="ECO:0000256" key="1">
    <source>
        <dbReference type="ARBA" id="ARBA00005104"/>
    </source>
</evidence>
<dbReference type="Gene3D" id="3.40.430.10">
    <property type="entry name" value="Dihydrofolate Reductase, subunit A"/>
    <property type="match status" value="1"/>
</dbReference>
<dbReference type="SUPFAM" id="SSF53597">
    <property type="entry name" value="Dihydrofolate reductase-like"/>
    <property type="match status" value="1"/>
</dbReference>
<name>A0A447D0W2_9BRAD</name>
<evidence type="ECO:0000256" key="3">
    <source>
        <dbReference type="ARBA" id="ARBA00023002"/>
    </source>
</evidence>
<dbReference type="PANTHER" id="PTHR38011">
    <property type="entry name" value="DIHYDROFOLATE REDUCTASE FAMILY PROTEIN (AFU_ORTHOLOGUE AFUA_8G06820)"/>
    <property type="match status" value="1"/>
</dbReference>
<protein>
    <submittedName>
        <fullName evidence="5">Riboflavin biosynthesis protein RibD</fullName>
    </submittedName>
</protein>
<dbReference type="GO" id="GO:0008703">
    <property type="term" value="F:5-amino-6-(5-phosphoribosylamino)uracil reductase activity"/>
    <property type="evidence" value="ECO:0007669"/>
    <property type="project" value="InterPro"/>
</dbReference>
<dbReference type="InterPro" id="IPR024072">
    <property type="entry name" value="DHFR-like_dom_sf"/>
</dbReference>
<dbReference type="InterPro" id="IPR050765">
    <property type="entry name" value="Riboflavin_Biosynth_HTPR"/>
</dbReference>
<dbReference type="PANTHER" id="PTHR38011:SF7">
    <property type="entry name" value="2,5-DIAMINO-6-RIBOSYLAMINO-4(3H)-PYRIMIDINONE 5'-PHOSPHATE REDUCTASE"/>
    <property type="match status" value="1"/>
</dbReference>
<comment type="pathway">
    <text evidence="1">Cofactor biosynthesis; riboflavin biosynthesis.</text>
</comment>
<organism evidence="5 6">
    <name type="scientific">Rhodoplanes serenus</name>
    <dbReference type="NCBI Taxonomy" id="200615"/>
    <lineage>
        <taxon>Bacteria</taxon>
        <taxon>Pseudomonadati</taxon>
        <taxon>Pseudomonadota</taxon>
        <taxon>Alphaproteobacteria</taxon>
        <taxon>Hyphomicrobiales</taxon>
        <taxon>Nitrobacteraceae</taxon>
        <taxon>Rhodoplanes</taxon>
    </lineage>
</organism>
<reference evidence="6" key="1">
    <citation type="submission" date="2018-10" db="EMBL/GenBank/DDBJ databases">
        <authorList>
            <person name="Peiro R."/>
            <person name="Begona"/>
            <person name="Cbmso G."/>
            <person name="Lopez M."/>
            <person name="Gonzalez S."/>
            <person name="Sacristan E."/>
            <person name="Castillo E."/>
        </authorList>
    </citation>
    <scope>NUCLEOTIDE SEQUENCE [LARGE SCALE GENOMIC DNA]</scope>
</reference>
<accession>A0A447D0W2</accession>
<proteinExistence type="predicted"/>
<keyword evidence="3" id="KW-0560">Oxidoreductase</keyword>
<keyword evidence="2" id="KW-0521">NADP</keyword>